<dbReference type="InParanoid" id="A0A1Y1Y7W9"/>
<dbReference type="AlphaFoldDB" id="A0A1Y1Y7W9"/>
<dbReference type="Proteomes" id="UP000193498">
    <property type="component" value="Unassembled WGS sequence"/>
</dbReference>
<gene>
    <name evidence="2" type="ORF">K493DRAFT_262033</name>
</gene>
<comment type="similarity">
    <text evidence="1">Belongs to the FAM72 family.</text>
</comment>
<name>A0A1Y1Y7W9_9FUNG</name>
<keyword evidence="3" id="KW-1185">Reference proteome</keyword>
<comment type="caution">
    <text evidence="2">The sequence shown here is derived from an EMBL/GenBank/DDBJ whole genome shotgun (WGS) entry which is preliminary data.</text>
</comment>
<sequence length="176" mass="18934">MSPFSAVVRTGGSLRASGRIYFDSIPEPSAIVASHNPTVFLPLSNKRPNCTLNCRACHTLITTNAIHAVLLNNVRTEIYATGSAPIGAEGIGASYSTKSCPCRLTDFACLNCGNVLGTVLSFMCESCVSEHPWRYHKEAVTANDLVDFSCATTGLRINLTPEAEPSMLHIQEFPGR</sequence>
<dbReference type="InterPro" id="IPR026768">
    <property type="entry name" value="YPEH2ZP"/>
</dbReference>
<dbReference type="Pfam" id="PF14976">
    <property type="entry name" value="YPEH2ZP"/>
    <property type="match status" value="1"/>
</dbReference>
<evidence type="ECO:0008006" key="4">
    <source>
        <dbReference type="Google" id="ProtNLM"/>
    </source>
</evidence>
<evidence type="ECO:0000256" key="1">
    <source>
        <dbReference type="ARBA" id="ARBA00006888"/>
    </source>
</evidence>
<dbReference type="OrthoDB" id="2526683at2759"/>
<accession>A0A1Y1Y7W9</accession>
<reference evidence="2 3" key="1">
    <citation type="submission" date="2016-07" db="EMBL/GenBank/DDBJ databases">
        <title>Pervasive Adenine N6-methylation of Active Genes in Fungi.</title>
        <authorList>
            <consortium name="DOE Joint Genome Institute"/>
            <person name="Mondo S.J."/>
            <person name="Dannebaum R.O."/>
            <person name="Kuo R.C."/>
            <person name="Labutti K."/>
            <person name="Haridas S."/>
            <person name="Kuo A."/>
            <person name="Salamov A."/>
            <person name="Ahrendt S.R."/>
            <person name="Lipzen A."/>
            <person name="Sullivan W."/>
            <person name="Andreopoulos W.B."/>
            <person name="Clum A."/>
            <person name="Lindquist E."/>
            <person name="Daum C."/>
            <person name="Ramamoorthy G.K."/>
            <person name="Gryganskyi A."/>
            <person name="Culley D."/>
            <person name="Magnuson J.K."/>
            <person name="James T.Y."/>
            <person name="O'Malley M.A."/>
            <person name="Stajich J.E."/>
            <person name="Spatafora J.W."/>
            <person name="Visel A."/>
            <person name="Grigoriev I.V."/>
        </authorList>
    </citation>
    <scope>NUCLEOTIDE SEQUENCE [LARGE SCALE GENOMIC DNA]</scope>
    <source>
        <strain evidence="2 3">CBS 931.73</strain>
    </source>
</reference>
<dbReference type="PANTHER" id="PTHR31841">
    <property type="entry name" value="PROTEIN FAM72A-RELATED"/>
    <property type="match status" value="1"/>
</dbReference>
<evidence type="ECO:0000313" key="3">
    <source>
        <dbReference type="Proteomes" id="UP000193498"/>
    </source>
</evidence>
<dbReference type="GO" id="GO:0005829">
    <property type="term" value="C:cytosol"/>
    <property type="evidence" value="ECO:0007669"/>
    <property type="project" value="TreeGrafter"/>
</dbReference>
<organism evidence="2 3">
    <name type="scientific">Basidiobolus meristosporus CBS 931.73</name>
    <dbReference type="NCBI Taxonomy" id="1314790"/>
    <lineage>
        <taxon>Eukaryota</taxon>
        <taxon>Fungi</taxon>
        <taxon>Fungi incertae sedis</taxon>
        <taxon>Zoopagomycota</taxon>
        <taxon>Entomophthoromycotina</taxon>
        <taxon>Basidiobolomycetes</taxon>
        <taxon>Basidiobolales</taxon>
        <taxon>Basidiobolaceae</taxon>
        <taxon>Basidiobolus</taxon>
    </lineage>
</organism>
<evidence type="ECO:0000313" key="2">
    <source>
        <dbReference type="EMBL" id="ORX93826.1"/>
    </source>
</evidence>
<protein>
    <recommendedName>
        <fullName evidence="4">Protein FAM72</fullName>
    </recommendedName>
</protein>
<dbReference type="PANTHER" id="PTHR31841:SF1">
    <property type="entry name" value="PROTEIN FAM72A-RELATED"/>
    <property type="match status" value="1"/>
</dbReference>
<proteinExistence type="inferred from homology"/>
<dbReference type="EMBL" id="MCFE01000222">
    <property type="protein sequence ID" value="ORX93826.1"/>
    <property type="molecule type" value="Genomic_DNA"/>
</dbReference>
<dbReference type="STRING" id="1314790.A0A1Y1Y7W9"/>